<keyword evidence="5" id="KW-1185">Reference proteome</keyword>
<dbReference type="InterPro" id="IPR050613">
    <property type="entry name" value="Sec_Metabolite_Reg"/>
</dbReference>
<evidence type="ECO:0000313" key="5">
    <source>
        <dbReference type="Proteomes" id="UP000030651"/>
    </source>
</evidence>
<dbReference type="HOGENOM" id="CLU_022665_1_0_1"/>
<dbReference type="Pfam" id="PF04082">
    <property type="entry name" value="Fungal_trans"/>
    <property type="match status" value="1"/>
</dbReference>
<feature type="domain" description="Xylanolytic transcriptional activator regulatory" evidence="3">
    <location>
        <begin position="19"/>
        <end position="179"/>
    </location>
</feature>
<dbReference type="GO" id="GO:0005634">
    <property type="term" value="C:nucleus"/>
    <property type="evidence" value="ECO:0007669"/>
    <property type="project" value="UniProtKB-SubCell"/>
</dbReference>
<accession>W3XKS7</accession>
<dbReference type="GO" id="GO:0003677">
    <property type="term" value="F:DNA binding"/>
    <property type="evidence" value="ECO:0007669"/>
    <property type="project" value="InterPro"/>
</dbReference>
<evidence type="ECO:0000313" key="4">
    <source>
        <dbReference type="EMBL" id="ETS86663.1"/>
    </source>
</evidence>
<dbReference type="PANTHER" id="PTHR31001">
    <property type="entry name" value="UNCHARACTERIZED TRANSCRIPTIONAL REGULATORY PROTEIN"/>
    <property type="match status" value="1"/>
</dbReference>
<gene>
    <name evidence="4" type="ORF">PFICI_00491</name>
</gene>
<dbReference type="KEGG" id="pfy:PFICI_00491"/>
<evidence type="ECO:0000256" key="2">
    <source>
        <dbReference type="ARBA" id="ARBA00023242"/>
    </source>
</evidence>
<dbReference type="InterPro" id="IPR007219">
    <property type="entry name" value="XnlR_reg_dom"/>
</dbReference>
<dbReference type="OMA" id="IFDSVCW"/>
<protein>
    <recommendedName>
        <fullName evidence="3">Xylanolytic transcriptional activator regulatory domain-containing protein</fullName>
    </recommendedName>
</protein>
<dbReference type="Proteomes" id="UP000030651">
    <property type="component" value="Unassembled WGS sequence"/>
</dbReference>
<evidence type="ECO:0000256" key="1">
    <source>
        <dbReference type="ARBA" id="ARBA00004123"/>
    </source>
</evidence>
<dbReference type="InParanoid" id="W3XKS7"/>
<dbReference type="GeneID" id="19265504"/>
<keyword evidence="2" id="KW-0539">Nucleus</keyword>
<dbReference type="PANTHER" id="PTHR31001:SF87">
    <property type="entry name" value="COL-21"/>
    <property type="match status" value="1"/>
</dbReference>
<sequence>MMEQWFLKEYYAWWSKLPPPSLADCEFTILVLRVCSYASQFLPSPSHTIDSIRGVSLTDIRRDCDEIADSLASTCSSLDTRGTLLRVQQLAFVGLRLQCEGRTTAFWDTLGNLLRVAQRVGIHKEVPASIPGPSEPEKEMRRRCFCILYIWDSLLSRQLDRIPFLPSGLAATNLPRMRLLLDPDDIEAPETFTERLLQVRLANFWRSLSPNFGLEYDMTEAETRYERFCAQFLNTLPPAFALQPNKMWDARIPMLSRQRQVLHITIWDTVCWNFKPLLLLPSTVVQSLPSYKQVLLLSQKKMLAMAALSMLAAVDVLHNLMGNSHTRSAPIIFATFEAAVIIASICLDPAFVEEIDTTIQPSVLTSLMNGGTSLSKDGCLRALHSAQKRLHMLAEVSSMADAGSRVLNNLVERLNPRSCESEELDLETVVPEYWANIDHDPAVQVFGLSGFLSSSVPDDPYPDWDMLGP</sequence>
<reference evidence="5" key="1">
    <citation type="journal article" date="2015" name="BMC Genomics">
        <title>Genomic and transcriptomic analysis of the endophytic fungus Pestalotiopsis fici reveals its lifestyle and high potential for synthesis of natural products.</title>
        <authorList>
            <person name="Wang X."/>
            <person name="Zhang X."/>
            <person name="Liu L."/>
            <person name="Xiang M."/>
            <person name="Wang W."/>
            <person name="Sun X."/>
            <person name="Che Y."/>
            <person name="Guo L."/>
            <person name="Liu G."/>
            <person name="Guo L."/>
            <person name="Wang C."/>
            <person name="Yin W.B."/>
            <person name="Stadler M."/>
            <person name="Zhang X."/>
            <person name="Liu X."/>
        </authorList>
    </citation>
    <scope>NUCLEOTIDE SEQUENCE [LARGE SCALE GENOMIC DNA]</scope>
    <source>
        <strain evidence="5">W106-1 / CGMCC3.15140</strain>
    </source>
</reference>
<name>W3XKS7_PESFW</name>
<dbReference type="CDD" id="cd12148">
    <property type="entry name" value="fungal_TF_MHR"/>
    <property type="match status" value="1"/>
</dbReference>
<dbReference type="eggNOG" id="ENOG502SIZG">
    <property type="taxonomic scope" value="Eukaryota"/>
</dbReference>
<evidence type="ECO:0000259" key="3">
    <source>
        <dbReference type="Pfam" id="PF04082"/>
    </source>
</evidence>
<dbReference type="GO" id="GO:0006351">
    <property type="term" value="P:DNA-templated transcription"/>
    <property type="evidence" value="ECO:0007669"/>
    <property type="project" value="InterPro"/>
</dbReference>
<dbReference type="AlphaFoldDB" id="W3XKS7"/>
<comment type="subcellular location">
    <subcellularLocation>
        <location evidence="1">Nucleus</location>
    </subcellularLocation>
</comment>
<dbReference type="EMBL" id="KI912109">
    <property type="protein sequence ID" value="ETS86663.1"/>
    <property type="molecule type" value="Genomic_DNA"/>
</dbReference>
<dbReference type="RefSeq" id="XP_007827263.1">
    <property type="nucleotide sequence ID" value="XM_007829072.1"/>
</dbReference>
<proteinExistence type="predicted"/>
<dbReference type="GO" id="GO:0008270">
    <property type="term" value="F:zinc ion binding"/>
    <property type="evidence" value="ECO:0007669"/>
    <property type="project" value="InterPro"/>
</dbReference>
<dbReference type="OrthoDB" id="5344325at2759"/>
<organism evidence="4 5">
    <name type="scientific">Pestalotiopsis fici (strain W106-1 / CGMCC3.15140)</name>
    <dbReference type="NCBI Taxonomy" id="1229662"/>
    <lineage>
        <taxon>Eukaryota</taxon>
        <taxon>Fungi</taxon>
        <taxon>Dikarya</taxon>
        <taxon>Ascomycota</taxon>
        <taxon>Pezizomycotina</taxon>
        <taxon>Sordariomycetes</taxon>
        <taxon>Xylariomycetidae</taxon>
        <taxon>Amphisphaeriales</taxon>
        <taxon>Sporocadaceae</taxon>
        <taxon>Pestalotiopsis</taxon>
    </lineage>
</organism>